<keyword evidence="3" id="KW-0687">Ribonucleoprotein</keyword>
<gene>
    <name evidence="5" type="ORF">CGXH109_LOCUS24848</name>
</gene>
<accession>A0A9W4RLA8</accession>
<proteinExistence type="inferred from homology"/>
<dbReference type="EMBL" id="CAMGZC010000102">
    <property type="protein sequence ID" value="CAI0643367.1"/>
    <property type="molecule type" value="Genomic_DNA"/>
</dbReference>
<name>A0A9W4RLA8_9PEZI</name>
<feature type="compositionally biased region" description="Basic and acidic residues" evidence="4">
    <location>
        <begin position="134"/>
        <end position="152"/>
    </location>
</feature>
<comment type="caution">
    <text evidence="5">The sequence shown here is derived from an EMBL/GenBank/DDBJ whole genome shotgun (WGS) entry which is preliminary data.</text>
</comment>
<evidence type="ECO:0000256" key="4">
    <source>
        <dbReference type="SAM" id="MobiDB-lite"/>
    </source>
</evidence>
<evidence type="ECO:0008006" key="7">
    <source>
        <dbReference type="Google" id="ProtNLM"/>
    </source>
</evidence>
<protein>
    <recommendedName>
        <fullName evidence="7">Ribosomal protein S17</fullName>
    </recommendedName>
</protein>
<dbReference type="GO" id="GO:1990904">
    <property type="term" value="C:ribonucleoprotein complex"/>
    <property type="evidence" value="ECO:0007669"/>
    <property type="project" value="UniProtKB-KW"/>
</dbReference>
<evidence type="ECO:0000256" key="1">
    <source>
        <dbReference type="ARBA" id="ARBA00010254"/>
    </source>
</evidence>
<keyword evidence="6" id="KW-1185">Reference proteome</keyword>
<organism evidence="5 6">
    <name type="scientific">Colletotrichum noveboracense</name>
    <dbReference type="NCBI Taxonomy" id="2664923"/>
    <lineage>
        <taxon>Eukaryota</taxon>
        <taxon>Fungi</taxon>
        <taxon>Dikarya</taxon>
        <taxon>Ascomycota</taxon>
        <taxon>Pezizomycotina</taxon>
        <taxon>Sordariomycetes</taxon>
        <taxon>Hypocreomycetidae</taxon>
        <taxon>Glomerellales</taxon>
        <taxon>Glomerellaceae</taxon>
        <taxon>Colletotrichum</taxon>
        <taxon>Colletotrichum gloeosporioides species complex</taxon>
    </lineage>
</organism>
<keyword evidence="2" id="KW-0689">Ribosomal protein</keyword>
<feature type="region of interest" description="Disordered" evidence="4">
    <location>
        <begin position="134"/>
        <end position="163"/>
    </location>
</feature>
<evidence type="ECO:0000256" key="3">
    <source>
        <dbReference type="ARBA" id="ARBA00023274"/>
    </source>
</evidence>
<dbReference type="AlphaFoldDB" id="A0A9W4RLA8"/>
<dbReference type="GO" id="GO:0005840">
    <property type="term" value="C:ribosome"/>
    <property type="evidence" value="ECO:0007669"/>
    <property type="project" value="UniProtKB-KW"/>
</dbReference>
<evidence type="ECO:0000313" key="6">
    <source>
        <dbReference type="Proteomes" id="UP001152533"/>
    </source>
</evidence>
<comment type="similarity">
    <text evidence="1">Belongs to the universal ribosomal protein uS17 family.</text>
</comment>
<dbReference type="GO" id="GO:0003735">
    <property type="term" value="F:structural constituent of ribosome"/>
    <property type="evidence" value="ECO:0007669"/>
    <property type="project" value="InterPro"/>
</dbReference>
<dbReference type="InterPro" id="IPR012340">
    <property type="entry name" value="NA-bd_OB-fold"/>
</dbReference>
<dbReference type="Proteomes" id="UP001152533">
    <property type="component" value="Unassembled WGS sequence"/>
</dbReference>
<dbReference type="InterPro" id="IPR000266">
    <property type="entry name" value="Ribosomal_uS17"/>
</dbReference>
<evidence type="ECO:0000313" key="5">
    <source>
        <dbReference type="EMBL" id="CAI0643367.1"/>
    </source>
</evidence>
<dbReference type="Pfam" id="PF00366">
    <property type="entry name" value="Ribosomal_S17"/>
    <property type="match status" value="1"/>
</dbReference>
<evidence type="ECO:0000256" key="2">
    <source>
        <dbReference type="ARBA" id="ARBA00022980"/>
    </source>
</evidence>
<dbReference type="GO" id="GO:0006412">
    <property type="term" value="P:translation"/>
    <property type="evidence" value="ECO:0007669"/>
    <property type="project" value="InterPro"/>
</dbReference>
<reference evidence="5" key="1">
    <citation type="submission" date="2022-08" db="EMBL/GenBank/DDBJ databases">
        <authorList>
            <person name="Giroux E."/>
            <person name="Giroux E."/>
        </authorList>
    </citation>
    <scope>NUCLEOTIDE SEQUENCE</scope>
    <source>
        <strain evidence="5">H1091258</strain>
    </source>
</reference>
<dbReference type="Gene3D" id="2.40.50.140">
    <property type="entry name" value="Nucleic acid-binding proteins"/>
    <property type="match status" value="1"/>
</dbReference>
<dbReference type="SUPFAM" id="SSF50249">
    <property type="entry name" value="Nucleic acid-binding proteins"/>
    <property type="match status" value="1"/>
</dbReference>
<sequence>MSKSGISTAGQVLRELHGVVVTAGRMSKTVKVRVGGQQWNQKVQKVNAYMLLAETHGPWLITTCRQMFTKPKKYLVHDPNNSLRQGDIVSIVPGWRRSPQKRHVVKSIIAPHGTPIEDRPSIPTIEELLAARTQMKETKDARRAERRQDITERPAVAPQPEVD</sequence>